<name>Q7LP20_9AGAR</name>
<feature type="signal peptide" evidence="1">
    <location>
        <begin position="1"/>
        <end position="20"/>
    </location>
</feature>
<protein>
    <submittedName>
        <fullName evidence="2">PRI3</fullName>
    </submittedName>
</protein>
<evidence type="ECO:0000313" key="2">
    <source>
        <dbReference type="EMBL" id="AAM00382.1"/>
    </source>
</evidence>
<proteinExistence type="predicted"/>
<feature type="chain" id="PRO_5004287828" evidence="1">
    <location>
        <begin position="21"/>
        <end position="95"/>
    </location>
</feature>
<sequence length="95" mass="10001">MRISTAFVTLTCVLATMVVALPPGPTSLEVEALEGRANDPQCLYGNVAGKFCDNQGCRDGGGYCQYNAQTKRCSMVNMRGNSAPVGCLSCTCIKA</sequence>
<dbReference type="EMBL" id="AF369627">
    <property type="protein sequence ID" value="AAM00382.1"/>
    <property type="molecule type" value="Genomic_DNA"/>
</dbReference>
<dbReference type="AlphaFoldDB" id="Q7LP20"/>
<gene>
    <name evidence="2" type="primary">Pri3</name>
</gene>
<organism evidence="2">
    <name type="scientific">Agrocybe chaxingu</name>
    <dbReference type="NCBI Taxonomy" id="84603"/>
    <lineage>
        <taxon>Eukaryota</taxon>
        <taxon>Fungi</taxon>
        <taxon>Dikarya</taxon>
        <taxon>Basidiomycota</taxon>
        <taxon>Agaricomycotina</taxon>
        <taxon>Agaricomycetes</taxon>
        <taxon>Agaricomycetidae</taxon>
        <taxon>Agaricales</taxon>
        <taxon>Agaricineae</taxon>
        <taxon>Strophariaceae</taxon>
        <taxon>Agrocybe</taxon>
    </lineage>
</organism>
<accession>Q7LP20</accession>
<reference evidence="2" key="1">
    <citation type="journal article" date="2002" name="Curr. Genet.">
        <title>Molecular characterization of the Pri3 gene encoding a cysteine-rich protein, specifically expressed during fruiting initiation within the Agrocybe aegerita complex.</title>
        <authorList>
            <person name="Sirand-Pugnet P."/>
            <person name="Labarere J."/>
        </authorList>
    </citation>
    <scope>NUCLEOTIDE SEQUENCE</scope>
    <source>
        <strain evidence="2">SM 960903</strain>
    </source>
</reference>
<keyword evidence="1" id="KW-0732">Signal</keyword>
<evidence type="ECO:0000256" key="1">
    <source>
        <dbReference type="SAM" id="SignalP"/>
    </source>
</evidence>